<gene>
    <name evidence="6" type="ORF">FAB82_00075</name>
</gene>
<proteinExistence type="inferred from homology"/>
<dbReference type="PANTHER" id="PTHR32114">
    <property type="entry name" value="ABC TRANSPORTER ABCH.3"/>
    <property type="match status" value="1"/>
</dbReference>
<evidence type="ECO:0000259" key="5">
    <source>
        <dbReference type="Pfam" id="PF13476"/>
    </source>
</evidence>
<name>A0A4S8QGI6_9ACTN</name>
<feature type="coiled-coil region" evidence="4">
    <location>
        <begin position="486"/>
        <end position="513"/>
    </location>
</feature>
<evidence type="ECO:0000256" key="2">
    <source>
        <dbReference type="ARBA" id="ARBA00011322"/>
    </source>
</evidence>
<dbReference type="Gene3D" id="3.40.50.300">
    <property type="entry name" value="P-loop containing nucleotide triphosphate hydrolases"/>
    <property type="match status" value="2"/>
</dbReference>
<dbReference type="GO" id="GO:0006302">
    <property type="term" value="P:double-strand break repair"/>
    <property type="evidence" value="ECO:0007669"/>
    <property type="project" value="InterPro"/>
</dbReference>
<dbReference type="RefSeq" id="WP_136532498.1">
    <property type="nucleotide sequence ID" value="NZ_STGY01000001.1"/>
</dbReference>
<dbReference type="Pfam" id="PF13558">
    <property type="entry name" value="SbcC_Walker_B"/>
    <property type="match status" value="1"/>
</dbReference>
<accession>A0A4S8QGI6</accession>
<keyword evidence="4" id="KW-0175">Coiled coil</keyword>
<evidence type="ECO:0000313" key="7">
    <source>
        <dbReference type="Proteomes" id="UP000308760"/>
    </source>
</evidence>
<dbReference type="InterPro" id="IPR027417">
    <property type="entry name" value="P-loop_NTPase"/>
</dbReference>
<reference evidence="6 7" key="2">
    <citation type="submission" date="2019-05" db="EMBL/GenBank/DDBJ databases">
        <title>Glycomyces buryatensis sp. nov.</title>
        <authorList>
            <person name="Nikitina E."/>
        </authorList>
    </citation>
    <scope>NUCLEOTIDE SEQUENCE [LARGE SCALE GENOMIC DNA]</scope>
    <source>
        <strain evidence="6 7">18</strain>
    </source>
</reference>
<organism evidence="6 7">
    <name type="scientific">Glycomyces buryatensis</name>
    <dbReference type="NCBI Taxonomy" id="2570927"/>
    <lineage>
        <taxon>Bacteria</taxon>
        <taxon>Bacillati</taxon>
        <taxon>Actinomycetota</taxon>
        <taxon>Actinomycetes</taxon>
        <taxon>Glycomycetales</taxon>
        <taxon>Glycomycetaceae</taxon>
        <taxon>Glycomyces</taxon>
    </lineage>
</organism>
<feature type="coiled-coil region" evidence="4">
    <location>
        <begin position="407"/>
        <end position="462"/>
    </location>
</feature>
<sequence>MRPIRLDLHGFGSYTEASTFDFTDVDFFALTGPTGAGKSTVLDAMCFALYGKTPRWTNSTQHFIAPSAVEGRVRLVFAAGGSHYVATRVLRRGGSGNVTTAQAALERLPEGVNPADDDELLEGLGTALASGASVVGKAVEGIIGLPFDQFTKCVLLPQGEFAEFLHASAADRRKILENLLGHSVYRGIQQQARARYSAASTAQQTLEAQLAHVAPVSDEELAATAERVERLEKLTEPVRDKANALDGMSAAIEAARTRLALAEKHLTSLTYIKRPSGVDDIASQVADAAAKTVEKAAEVEATEAEDERLRAELDGLDLGLIERQLKAWADLSETDVNLRTGTELTEELKLQHEEAKELEGAAAEEVEIQHAALHKIRMAELAGTLRAELVAGEDCPVCDRAVETVPERDVSEELKEAQAAANNAQIEHKDAQQAVVSLRARLDSYEERLTELRLTQRRLSKKLEDVPDAEALRAKRSAAEVGKQQLSGIANELRAARRALREAQKRKTTAEEKRQRAWTEFNHARDQVGGLTPPPVGTELSASWQSLVEWAATALERTTADREAARSESESLDGRAKTLRAELLAAMAEFGVKVPLTGTGGDYVAAHARSVESARAEAARLSEQRKRRVELESETRRFARDAEVAKELAAHLKADRFMEWLLSEALDELVAGATVMLNRITGGQYDLIYRDQDFWVVDHHDADMARPARSLSGGETFAASLSLALALSDQLASLARHGACLESIILDEGFGTLDPETLDAVATTLEALTISAGRTVGLVTHVPELAERVPVRFRITKDAKGSHVEKTFA</sequence>
<evidence type="ECO:0000256" key="1">
    <source>
        <dbReference type="ARBA" id="ARBA00006930"/>
    </source>
</evidence>
<protein>
    <recommendedName>
        <fullName evidence="3">Nuclease SbcCD subunit C</fullName>
    </recommendedName>
</protein>
<evidence type="ECO:0000256" key="4">
    <source>
        <dbReference type="SAM" id="Coils"/>
    </source>
</evidence>
<keyword evidence="7" id="KW-1185">Reference proteome</keyword>
<feature type="domain" description="Rad50/SbcC-type AAA" evidence="5">
    <location>
        <begin position="5"/>
        <end position="187"/>
    </location>
</feature>
<dbReference type="Pfam" id="PF13476">
    <property type="entry name" value="AAA_23"/>
    <property type="match status" value="1"/>
</dbReference>
<dbReference type="Proteomes" id="UP000308760">
    <property type="component" value="Unassembled WGS sequence"/>
</dbReference>
<comment type="subunit">
    <text evidence="2">Heterodimer of SbcC and SbcD.</text>
</comment>
<evidence type="ECO:0000256" key="3">
    <source>
        <dbReference type="ARBA" id="ARBA00013368"/>
    </source>
</evidence>
<dbReference type="GO" id="GO:0016887">
    <property type="term" value="F:ATP hydrolysis activity"/>
    <property type="evidence" value="ECO:0007669"/>
    <property type="project" value="InterPro"/>
</dbReference>
<dbReference type="AlphaFoldDB" id="A0A4S8QGI6"/>
<comment type="caution">
    <text evidence="6">The sequence shown here is derived from an EMBL/GenBank/DDBJ whole genome shotgun (WGS) entry which is preliminary data.</text>
</comment>
<evidence type="ECO:0000313" key="6">
    <source>
        <dbReference type="EMBL" id="THV43500.1"/>
    </source>
</evidence>
<feature type="coiled-coil region" evidence="4">
    <location>
        <begin position="562"/>
        <end position="634"/>
    </location>
</feature>
<dbReference type="InterPro" id="IPR038729">
    <property type="entry name" value="Rad50/SbcC_AAA"/>
</dbReference>
<comment type="similarity">
    <text evidence="1">Belongs to the SMC family. SbcC subfamily.</text>
</comment>
<reference evidence="7" key="1">
    <citation type="submission" date="2019-04" db="EMBL/GenBank/DDBJ databases">
        <title>Nocardioides xinjiangensis sp. nov.</title>
        <authorList>
            <person name="Liu S."/>
        </authorList>
    </citation>
    <scope>NUCLEOTIDE SEQUENCE [LARGE SCALE GENOMIC DNA]</scope>
    <source>
        <strain evidence="7">18</strain>
    </source>
</reference>
<dbReference type="PANTHER" id="PTHR32114:SF2">
    <property type="entry name" value="ABC TRANSPORTER ABCH.3"/>
    <property type="match status" value="1"/>
</dbReference>
<dbReference type="OrthoDB" id="9795626at2"/>
<dbReference type="EMBL" id="STGY01000001">
    <property type="protein sequence ID" value="THV43500.1"/>
    <property type="molecule type" value="Genomic_DNA"/>
</dbReference>
<dbReference type="SUPFAM" id="SSF52540">
    <property type="entry name" value="P-loop containing nucleoside triphosphate hydrolases"/>
    <property type="match status" value="1"/>
</dbReference>